<evidence type="ECO:0000256" key="6">
    <source>
        <dbReference type="ARBA" id="ARBA00022723"/>
    </source>
</evidence>
<dbReference type="HAMAP" id="MF_00138">
    <property type="entry name" value="GARS"/>
    <property type="match status" value="1"/>
</dbReference>
<keyword evidence="7 15" id="KW-0547">Nucleotide-binding</keyword>
<dbReference type="GO" id="GO:0009113">
    <property type="term" value="P:purine nucleobase biosynthetic process"/>
    <property type="evidence" value="ECO:0007669"/>
    <property type="project" value="InterPro"/>
</dbReference>
<dbReference type="InterPro" id="IPR020560">
    <property type="entry name" value="PRibGlycinamide_synth_C-dom"/>
</dbReference>
<evidence type="ECO:0000256" key="12">
    <source>
        <dbReference type="ARBA" id="ARBA00042242"/>
    </source>
</evidence>
<dbReference type="GO" id="GO:0004637">
    <property type="term" value="F:phosphoribosylamine-glycine ligase activity"/>
    <property type="evidence" value="ECO:0007669"/>
    <property type="project" value="UniProtKB-UniRule"/>
</dbReference>
<evidence type="ECO:0000256" key="1">
    <source>
        <dbReference type="ARBA" id="ARBA00001936"/>
    </source>
</evidence>
<dbReference type="EC" id="6.3.4.13" evidence="4 14"/>
<evidence type="ECO:0000256" key="7">
    <source>
        <dbReference type="ARBA" id="ARBA00022741"/>
    </source>
</evidence>
<evidence type="ECO:0000313" key="17">
    <source>
        <dbReference type="EMBL" id="OFW57257.1"/>
    </source>
</evidence>
<dbReference type="FunFam" id="3.90.600.10:FF:000001">
    <property type="entry name" value="Trifunctional purine biosynthetic protein adenosine-3"/>
    <property type="match status" value="1"/>
</dbReference>
<dbReference type="SUPFAM" id="SSF56059">
    <property type="entry name" value="Glutathione synthetase ATP-binding domain-like"/>
    <property type="match status" value="1"/>
</dbReference>
<dbReference type="SUPFAM" id="SSF51246">
    <property type="entry name" value="Rudiment single hybrid motif"/>
    <property type="match status" value="1"/>
</dbReference>
<dbReference type="Pfam" id="PF02843">
    <property type="entry name" value="GARS_C"/>
    <property type="match status" value="1"/>
</dbReference>
<reference evidence="17 18" key="1">
    <citation type="journal article" date="2016" name="Nat. Commun.">
        <title>Thousands of microbial genomes shed light on interconnected biogeochemical processes in an aquifer system.</title>
        <authorList>
            <person name="Anantharaman K."/>
            <person name="Brown C.T."/>
            <person name="Hug L.A."/>
            <person name="Sharon I."/>
            <person name="Castelle C.J."/>
            <person name="Probst A.J."/>
            <person name="Thomas B.C."/>
            <person name="Singh A."/>
            <person name="Wilkins M.J."/>
            <person name="Karaoz U."/>
            <person name="Brodie E.L."/>
            <person name="Williams K.H."/>
            <person name="Hubbard S.S."/>
            <person name="Banfield J.F."/>
        </authorList>
    </citation>
    <scope>NUCLEOTIDE SEQUENCE [LARGE SCALE GENOMIC DNA]</scope>
</reference>
<dbReference type="EMBL" id="MELK01000035">
    <property type="protein sequence ID" value="OFW57257.1"/>
    <property type="molecule type" value="Genomic_DNA"/>
</dbReference>
<dbReference type="Pfam" id="PF02844">
    <property type="entry name" value="GARS_N"/>
    <property type="match status" value="1"/>
</dbReference>
<dbReference type="Pfam" id="PF01071">
    <property type="entry name" value="GARS_A"/>
    <property type="match status" value="1"/>
</dbReference>
<dbReference type="GO" id="GO:0005524">
    <property type="term" value="F:ATP binding"/>
    <property type="evidence" value="ECO:0007669"/>
    <property type="project" value="UniProtKB-UniRule"/>
</dbReference>
<dbReference type="InterPro" id="IPR011054">
    <property type="entry name" value="Rudment_hybrid_motif"/>
</dbReference>
<evidence type="ECO:0000256" key="13">
    <source>
        <dbReference type="ARBA" id="ARBA00042864"/>
    </source>
</evidence>
<keyword evidence="9 15" id="KW-0067">ATP-binding</keyword>
<dbReference type="InterPro" id="IPR000115">
    <property type="entry name" value="PRibGlycinamide_synth"/>
</dbReference>
<dbReference type="NCBIfam" id="TIGR00877">
    <property type="entry name" value="purD"/>
    <property type="match status" value="1"/>
</dbReference>
<dbReference type="FunFam" id="3.30.470.20:FF:000018">
    <property type="entry name" value="Trifunctional purine biosynthetic protein adenosine-3"/>
    <property type="match status" value="1"/>
</dbReference>
<dbReference type="Gene3D" id="3.40.50.20">
    <property type="match status" value="1"/>
</dbReference>
<dbReference type="Gene3D" id="3.90.600.10">
    <property type="entry name" value="Phosphoribosylglycinamide synthetase, C-terminal domain"/>
    <property type="match status" value="1"/>
</dbReference>
<dbReference type="UniPathway" id="UPA00074">
    <property type="reaction ID" value="UER00125"/>
</dbReference>
<dbReference type="InterPro" id="IPR020561">
    <property type="entry name" value="PRibGlycinamid_synth_ATP-grasp"/>
</dbReference>
<sequence length="425" mass="45325">MRVLIVGGGGREHALAWKIAQSPLVDEIWCAPGNAGTASLAQNIEIKAEDIQALAELAERKKMDLTVVGPEAPLVAGIVDLFRERGLTVFGPSMEAAQMEGSKSFAKEIMLEGGVATGRAEVFTDYDSAAACIEATGHPYVVKADGLAAGKGVIIAQDDKAAYQALKSCFIDREFGTSGEKVLIEEYLEGPEVSILAFVDGTHVLPMAPAQDYKRIDDGDSGPNTGGMGSYSPVPVLTPEDYARAVNEVLYPTALALMKRGIHYKGILYAGLMLTKDGPRVLEYNVRFGDPEIQAILPRLRSDIVEAMLAVIEGKLEDVNLTWTHEPCVTVVVASGGYPGGYEKGYPISGLEESNSIQGVTVFQAGTRLGNQGEVLTDGGRVLAVSALGEDFALARENAYLGAEKISFQDMYYRRDIAARAAGVT</sequence>
<dbReference type="Gene3D" id="3.30.1490.20">
    <property type="entry name" value="ATP-grasp fold, A domain"/>
    <property type="match status" value="1"/>
</dbReference>
<dbReference type="InterPro" id="IPR013815">
    <property type="entry name" value="ATP_grasp_subdomain_1"/>
</dbReference>
<dbReference type="InterPro" id="IPR020562">
    <property type="entry name" value="PRibGlycinamide_synth_N"/>
</dbReference>
<dbReference type="PROSITE" id="PS00184">
    <property type="entry name" value="GARS"/>
    <property type="match status" value="1"/>
</dbReference>
<comment type="catalytic activity">
    <reaction evidence="14">
        <text>5-phospho-beta-D-ribosylamine + glycine + ATP = N(1)-(5-phospho-beta-D-ribosyl)glycinamide + ADP + phosphate + H(+)</text>
        <dbReference type="Rhea" id="RHEA:17453"/>
        <dbReference type="ChEBI" id="CHEBI:15378"/>
        <dbReference type="ChEBI" id="CHEBI:30616"/>
        <dbReference type="ChEBI" id="CHEBI:43474"/>
        <dbReference type="ChEBI" id="CHEBI:57305"/>
        <dbReference type="ChEBI" id="CHEBI:58681"/>
        <dbReference type="ChEBI" id="CHEBI:143788"/>
        <dbReference type="ChEBI" id="CHEBI:456216"/>
        <dbReference type="EC" id="6.3.4.13"/>
    </reaction>
</comment>
<dbReference type="SMART" id="SM01209">
    <property type="entry name" value="GARS_A"/>
    <property type="match status" value="1"/>
</dbReference>
<name>A0A1F2WK80_9ACTN</name>
<evidence type="ECO:0000256" key="8">
    <source>
        <dbReference type="ARBA" id="ARBA00022755"/>
    </source>
</evidence>
<dbReference type="Gene3D" id="3.30.470.20">
    <property type="entry name" value="ATP-grasp fold, B domain"/>
    <property type="match status" value="1"/>
</dbReference>
<evidence type="ECO:0000313" key="18">
    <source>
        <dbReference type="Proteomes" id="UP000177876"/>
    </source>
</evidence>
<dbReference type="InterPro" id="IPR011761">
    <property type="entry name" value="ATP-grasp"/>
</dbReference>
<evidence type="ECO:0000259" key="16">
    <source>
        <dbReference type="PROSITE" id="PS50975"/>
    </source>
</evidence>
<dbReference type="SMART" id="SM01210">
    <property type="entry name" value="GARS_C"/>
    <property type="match status" value="1"/>
</dbReference>
<dbReference type="GO" id="GO:0006189">
    <property type="term" value="P:'de novo' IMP biosynthetic process"/>
    <property type="evidence" value="ECO:0007669"/>
    <property type="project" value="UniProtKB-UniRule"/>
</dbReference>
<dbReference type="InterPro" id="IPR020559">
    <property type="entry name" value="PRibGlycinamide_synth_CS"/>
</dbReference>
<dbReference type="PANTHER" id="PTHR43472">
    <property type="entry name" value="PHOSPHORIBOSYLAMINE--GLYCINE LIGASE"/>
    <property type="match status" value="1"/>
</dbReference>
<organism evidence="17 18">
    <name type="scientific">Candidatus Solincola sediminis</name>
    <dbReference type="NCBI Taxonomy" id="1797199"/>
    <lineage>
        <taxon>Bacteria</taxon>
        <taxon>Bacillati</taxon>
        <taxon>Actinomycetota</taxon>
        <taxon>Candidatus Geothermincolia</taxon>
        <taxon>Candidatus Geothermincolales</taxon>
        <taxon>Candidatus Geothermincolaceae</taxon>
        <taxon>Candidatus Solincola</taxon>
    </lineage>
</organism>
<keyword evidence="5 14" id="KW-0436">Ligase</keyword>
<dbReference type="STRING" id="1797197.A2Y75_07445"/>
<accession>A0A1F2WK80</accession>
<dbReference type="PROSITE" id="PS50975">
    <property type="entry name" value="ATP_GRASP"/>
    <property type="match status" value="1"/>
</dbReference>
<evidence type="ECO:0000256" key="5">
    <source>
        <dbReference type="ARBA" id="ARBA00022598"/>
    </source>
</evidence>
<evidence type="ECO:0000256" key="11">
    <source>
        <dbReference type="ARBA" id="ARBA00038345"/>
    </source>
</evidence>
<dbReference type="PANTHER" id="PTHR43472:SF1">
    <property type="entry name" value="PHOSPHORIBOSYLAMINE--GLYCINE LIGASE, CHLOROPLASTIC"/>
    <property type="match status" value="1"/>
</dbReference>
<comment type="similarity">
    <text evidence="11 14">Belongs to the GARS family.</text>
</comment>
<comment type="pathway">
    <text evidence="3 14">Purine metabolism; IMP biosynthesis via de novo pathway; N(1)-(5-phospho-D-ribosyl)glycinamide from 5-phospho-alpha-D-ribose 1-diphosphate: step 2/2.</text>
</comment>
<evidence type="ECO:0000256" key="10">
    <source>
        <dbReference type="ARBA" id="ARBA00023211"/>
    </source>
</evidence>
<evidence type="ECO:0000256" key="9">
    <source>
        <dbReference type="ARBA" id="ARBA00022840"/>
    </source>
</evidence>
<dbReference type="InterPro" id="IPR037123">
    <property type="entry name" value="PRibGlycinamide_synth_C_sf"/>
</dbReference>
<feature type="domain" description="ATP-grasp" evidence="16">
    <location>
        <begin position="107"/>
        <end position="313"/>
    </location>
</feature>
<evidence type="ECO:0000256" key="14">
    <source>
        <dbReference type="HAMAP-Rule" id="MF_00138"/>
    </source>
</evidence>
<dbReference type="Proteomes" id="UP000177876">
    <property type="component" value="Unassembled WGS sequence"/>
</dbReference>
<protein>
    <recommendedName>
        <fullName evidence="4 14">Phosphoribosylamine--glycine ligase</fullName>
        <ecNumber evidence="4 14">6.3.4.13</ecNumber>
    </recommendedName>
    <alternativeName>
        <fullName evidence="14">GARS</fullName>
    </alternativeName>
    <alternativeName>
        <fullName evidence="12 14">Glycinamide ribonucleotide synthetase</fullName>
    </alternativeName>
    <alternativeName>
        <fullName evidence="13 14">Phosphoribosylglycinamide synthetase</fullName>
    </alternativeName>
</protein>
<evidence type="ECO:0000256" key="4">
    <source>
        <dbReference type="ARBA" id="ARBA00013255"/>
    </source>
</evidence>
<keyword evidence="6" id="KW-0479">Metal-binding</keyword>
<proteinExistence type="inferred from homology"/>
<evidence type="ECO:0000256" key="2">
    <source>
        <dbReference type="ARBA" id="ARBA00001946"/>
    </source>
</evidence>
<dbReference type="FunFam" id="3.40.50.20:FF:000006">
    <property type="entry name" value="Phosphoribosylamine--glycine ligase, chloroplastic"/>
    <property type="match status" value="1"/>
</dbReference>
<evidence type="ECO:0000256" key="3">
    <source>
        <dbReference type="ARBA" id="ARBA00005174"/>
    </source>
</evidence>
<gene>
    <name evidence="14" type="primary">purD</name>
    <name evidence="17" type="ORF">A2Y75_07445</name>
</gene>
<keyword evidence="10" id="KW-0464">Manganese</keyword>
<dbReference type="GO" id="GO:0046872">
    <property type="term" value="F:metal ion binding"/>
    <property type="evidence" value="ECO:0007669"/>
    <property type="project" value="UniProtKB-KW"/>
</dbReference>
<evidence type="ECO:0000256" key="15">
    <source>
        <dbReference type="PROSITE-ProRule" id="PRU00409"/>
    </source>
</evidence>
<dbReference type="InterPro" id="IPR016185">
    <property type="entry name" value="PreATP-grasp_dom_sf"/>
</dbReference>
<dbReference type="SUPFAM" id="SSF52440">
    <property type="entry name" value="PreATP-grasp domain"/>
    <property type="match status" value="1"/>
</dbReference>
<keyword evidence="8 14" id="KW-0658">Purine biosynthesis</keyword>
<comment type="caution">
    <text evidence="17">The sequence shown here is derived from an EMBL/GenBank/DDBJ whole genome shotgun (WGS) entry which is preliminary data.</text>
</comment>
<dbReference type="AlphaFoldDB" id="A0A1F2WK80"/>
<comment type="cofactor">
    <cofactor evidence="2">
        <name>Mg(2+)</name>
        <dbReference type="ChEBI" id="CHEBI:18420"/>
    </cofactor>
</comment>
<comment type="cofactor">
    <cofactor evidence="1">
        <name>Mn(2+)</name>
        <dbReference type="ChEBI" id="CHEBI:29035"/>
    </cofactor>
</comment>